<dbReference type="EMBL" id="MK620896">
    <property type="protein sequence ID" value="QBZ72458.1"/>
    <property type="molecule type" value="Genomic_DNA"/>
</dbReference>
<name>A0A4D6E1G9_9CAUD</name>
<gene>
    <name evidence="1" type="primary">204</name>
    <name evidence="1" type="ORF">SEA_CIRCINUS_204</name>
</gene>
<dbReference type="Proteomes" id="UP000297201">
    <property type="component" value="Segment"/>
</dbReference>
<accession>A0A4D6E1G9</accession>
<sequence length="88" mass="10094">MTSWAGKLEEALDELEVPCFISNINGRKVVRIEMGRKVIEVEPWGETYYLTVNEYDETGGLISETDWCSTKDEAELSELAYGLYCEFE</sequence>
<reference evidence="1 2" key="1">
    <citation type="submission" date="2019-03" db="EMBL/GenBank/DDBJ databases">
        <authorList>
            <person name="Kwan A."/>
            <person name="Miller C."/>
            <person name="Herrmann A."/>
            <person name="Tang B.L."/>
            <person name="Shaffer C.D."/>
            <person name="Weston-Hafer K.A."/>
            <person name="Russell D.A."/>
            <person name="Pope W.H."/>
            <person name="Jacobs-Sera D."/>
            <person name="Hendrix R.W."/>
            <person name="Hatfull G.F."/>
        </authorList>
    </citation>
    <scope>NUCLEOTIDE SEQUENCE [LARGE SCALE GENOMIC DNA]</scope>
</reference>
<evidence type="ECO:0000313" key="2">
    <source>
        <dbReference type="Proteomes" id="UP000297201"/>
    </source>
</evidence>
<protein>
    <submittedName>
        <fullName evidence="1">Uncharacterized protein</fullName>
    </submittedName>
</protein>
<evidence type="ECO:0000313" key="1">
    <source>
        <dbReference type="EMBL" id="QBZ72458.1"/>
    </source>
</evidence>
<organism evidence="1 2">
    <name type="scientific">Streptomyces phage Circinus</name>
    <dbReference type="NCBI Taxonomy" id="2562189"/>
    <lineage>
        <taxon>Viruses</taxon>
        <taxon>Duplodnaviria</taxon>
        <taxon>Heunggongvirae</taxon>
        <taxon>Uroviricota</taxon>
        <taxon>Caudoviricetes</taxon>
        <taxon>Stanwilliamsviridae</taxon>
        <taxon>Loccivirinae</taxon>
        <taxon>Wilnyevirus</taxon>
        <taxon>Wilnyevirus billnye</taxon>
    </lineage>
</organism>
<proteinExistence type="predicted"/>